<sequence>MFSIKDNVKSTLLCGPTELSKSFMFEAAIYWAEEGRRVVYITPVPLEKLPAACHDRSNPAPTAFKLMRFMYLENYDALAERLAELHTFATLPSVLLIDDFDAYTNDHNRADMPQDIHIARTCSMILDTMNSCARILKKTVYVCAWSYSGLNDISTYAIYFFNIWNVTEEEEGKAILLQKYSQEYPTEECPSYRYCKLEDGTRVLKQILYESLEN</sequence>
<accession>A0ABP1N6Q4</accession>
<organism evidence="1 2">
    <name type="scientific">Xylocopa violacea</name>
    <name type="common">Violet carpenter bee</name>
    <name type="synonym">Apis violacea</name>
    <dbReference type="NCBI Taxonomy" id="135666"/>
    <lineage>
        <taxon>Eukaryota</taxon>
        <taxon>Metazoa</taxon>
        <taxon>Ecdysozoa</taxon>
        <taxon>Arthropoda</taxon>
        <taxon>Hexapoda</taxon>
        <taxon>Insecta</taxon>
        <taxon>Pterygota</taxon>
        <taxon>Neoptera</taxon>
        <taxon>Endopterygota</taxon>
        <taxon>Hymenoptera</taxon>
        <taxon>Apocrita</taxon>
        <taxon>Aculeata</taxon>
        <taxon>Apoidea</taxon>
        <taxon>Anthophila</taxon>
        <taxon>Apidae</taxon>
        <taxon>Xylocopa</taxon>
        <taxon>Xylocopa</taxon>
    </lineage>
</organism>
<evidence type="ECO:0008006" key="3">
    <source>
        <dbReference type="Google" id="ProtNLM"/>
    </source>
</evidence>
<dbReference type="Proteomes" id="UP001642520">
    <property type="component" value="Unassembled WGS sequence"/>
</dbReference>
<evidence type="ECO:0000313" key="2">
    <source>
        <dbReference type="Proteomes" id="UP001642520"/>
    </source>
</evidence>
<name>A0ABP1N6Q4_XYLVO</name>
<reference evidence="1 2" key="1">
    <citation type="submission" date="2024-08" db="EMBL/GenBank/DDBJ databases">
        <authorList>
            <person name="Will J Nash"/>
            <person name="Angela Man"/>
            <person name="Seanna McTaggart"/>
            <person name="Kendall Baker"/>
            <person name="Tom Barker"/>
            <person name="Leah Catchpole"/>
            <person name="Alex Durrant"/>
            <person name="Karim Gharbi"/>
            <person name="Naomi Irish"/>
            <person name="Gemy Kaithakottil"/>
            <person name="Debby Ku"/>
            <person name="Aaliyah Providence"/>
            <person name="Felix Shaw"/>
            <person name="David Swarbreck"/>
            <person name="Chris Watkins"/>
            <person name="Ann M. McCartney"/>
            <person name="Giulio Formenti"/>
            <person name="Alice Mouton"/>
            <person name="Noel Vella"/>
            <person name="Bjorn M von Reumont"/>
            <person name="Adriana Vella"/>
            <person name="Wilfried Haerty"/>
        </authorList>
    </citation>
    <scope>NUCLEOTIDE SEQUENCE [LARGE SCALE GENOMIC DNA]</scope>
</reference>
<protein>
    <recommendedName>
        <fullName evidence="3">AAA+ ATPase domain-containing protein</fullName>
    </recommendedName>
</protein>
<comment type="caution">
    <text evidence="1">The sequence shown here is derived from an EMBL/GenBank/DDBJ whole genome shotgun (WGS) entry which is preliminary data.</text>
</comment>
<dbReference type="EMBL" id="CAXAJV020001283">
    <property type="protein sequence ID" value="CAL7935265.1"/>
    <property type="molecule type" value="Genomic_DNA"/>
</dbReference>
<gene>
    <name evidence="1" type="ORF">XYLVIOL_LOCUS1487</name>
</gene>
<dbReference type="PANTHER" id="PTHR28653:SF1">
    <property type="entry name" value="ATPASE SWSAP1"/>
    <property type="match status" value="1"/>
</dbReference>
<keyword evidence="2" id="KW-1185">Reference proteome</keyword>
<dbReference type="PANTHER" id="PTHR28653">
    <property type="match status" value="1"/>
</dbReference>
<evidence type="ECO:0000313" key="1">
    <source>
        <dbReference type="EMBL" id="CAL7935265.1"/>
    </source>
</evidence>
<proteinExistence type="predicted"/>